<keyword evidence="3" id="KW-0805">Transcription regulation</keyword>
<dbReference type="Pfam" id="PF00158">
    <property type="entry name" value="Sigma54_activat"/>
    <property type="match status" value="1"/>
</dbReference>
<proteinExistence type="predicted"/>
<evidence type="ECO:0000256" key="4">
    <source>
        <dbReference type="ARBA" id="ARBA00023125"/>
    </source>
</evidence>
<evidence type="ECO:0000256" key="3">
    <source>
        <dbReference type="ARBA" id="ARBA00023015"/>
    </source>
</evidence>
<evidence type="ECO:0000313" key="7">
    <source>
        <dbReference type="EMBL" id="MBL0392328.1"/>
    </source>
</evidence>
<dbReference type="GO" id="GO:0005524">
    <property type="term" value="F:ATP binding"/>
    <property type="evidence" value="ECO:0007669"/>
    <property type="project" value="UniProtKB-KW"/>
</dbReference>
<dbReference type="PRINTS" id="PR01590">
    <property type="entry name" value="HTHFIS"/>
</dbReference>
<dbReference type="InterPro" id="IPR009057">
    <property type="entry name" value="Homeodomain-like_sf"/>
</dbReference>
<reference evidence="7 8" key="1">
    <citation type="journal article" date="2017" name="Int. J. Syst. Evol. Microbiol.">
        <title>Ramlibacter monticola sp. nov., isolated from forest soil.</title>
        <authorList>
            <person name="Chaudhary D.K."/>
            <person name="Kim J."/>
        </authorList>
    </citation>
    <scope>NUCLEOTIDE SEQUENCE [LARGE SCALE GENOMIC DNA]</scope>
    <source>
        <strain evidence="7 8">KACC 19175</strain>
    </source>
</reference>
<dbReference type="EMBL" id="JAEQNE010000003">
    <property type="protein sequence ID" value="MBL0392328.1"/>
    <property type="molecule type" value="Genomic_DNA"/>
</dbReference>
<keyword evidence="5" id="KW-0804">Transcription</keyword>
<comment type="caution">
    <text evidence="7">The sequence shown here is derived from an EMBL/GenBank/DDBJ whole genome shotgun (WGS) entry which is preliminary data.</text>
</comment>
<name>A0A937CU53_9BURK</name>
<keyword evidence="2" id="KW-0067">ATP-binding</keyword>
<protein>
    <submittedName>
        <fullName evidence="7">Sigma-54-dependent Fis family transcriptional regulator</fullName>
    </submittedName>
</protein>
<dbReference type="PANTHER" id="PTHR32071">
    <property type="entry name" value="TRANSCRIPTIONAL REGULATORY PROTEIN"/>
    <property type="match status" value="1"/>
</dbReference>
<dbReference type="PROSITE" id="PS00688">
    <property type="entry name" value="SIGMA54_INTERACT_3"/>
    <property type="match status" value="1"/>
</dbReference>
<dbReference type="Proteomes" id="UP000599109">
    <property type="component" value="Unassembled WGS sequence"/>
</dbReference>
<dbReference type="SUPFAM" id="SSF46689">
    <property type="entry name" value="Homeodomain-like"/>
    <property type="match status" value="1"/>
</dbReference>
<dbReference type="FunFam" id="3.40.50.300:FF:000006">
    <property type="entry name" value="DNA-binding transcriptional regulator NtrC"/>
    <property type="match status" value="1"/>
</dbReference>
<gene>
    <name evidence="7" type="ORF">JJ685_14410</name>
</gene>
<dbReference type="Gene3D" id="1.10.8.60">
    <property type="match status" value="1"/>
</dbReference>
<evidence type="ECO:0000256" key="1">
    <source>
        <dbReference type="ARBA" id="ARBA00022741"/>
    </source>
</evidence>
<dbReference type="Pfam" id="PF25601">
    <property type="entry name" value="AAA_lid_14"/>
    <property type="match status" value="1"/>
</dbReference>
<feature type="domain" description="Sigma-54 factor interaction" evidence="6">
    <location>
        <begin position="13"/>
        <end position="242"/>
    </location>
</feature>
<dbReference type="CDD" id="cd00009">
    <property type="entry name" value="AAA"/>
    <property type="match status" value="1"/>
</dbReference>
<dbReference type="PANTHER" id="PTHR32071:SF14">
    <property type="entry name" value="TRANSCRIPTIONAL REGULATORY PROTEIN RTCR"/>
    <property type="match status" value="1"/>
</dbReference>
<dbReference type="InterPro" id="IPR025944">
    <property type="entry name" value="Sigma_54_int_dom_CS"/>
</dbReference>
<dbReference type="InterPro" id="IPR027417">
    <property type="entry name" value="P-loop_NTPase"/>
</dbReference>
<keyword evidence="1" id="KW-0547">Nucleotide-binding</keyword>
<evidence type="ECO:0000256" key="2">
    <source>
        <dbReference type="ARBA" id="ARBA00022840"/>
    </source>
</evidence>
<organism evidence="7 8">
    <name type="scientific">Ramlibacter monticola</name>
    <dbReference type="NCBI Taxonomy" id="1926872"/>
    <lineage>
        <taxon>Bacteria</taxon>
        <taxon>Pseudomonadati</taxon>
        <taxon>Pseudomonadota</taxon>
        <taxon>Betaproteobacteria</taxon>
        <taxon>Burkholderiales</taxon>
        <taxon>Comamonadaceae</taxon>
        <taxon>Ramlibacter</taxon>
    </lineage>
</organism>
<dbReference type="GO" id="GO:0043565">
    <property type="term" value="F:sequence-specific DNA binding"/>
    <property type="evidence" value="ECO:0007669"/>
    <property type="project" value="InterPro"/>
</dbReference>
<dbReference type="PROSITE" id="PS00676">
    <property type="entry name" value="SIGMA54_INTERACT_2"/>
    <property type="match status" value="1"/>
</dbReference>
<evidence type="ECO:0000259" key="6">
    <source>
        <dbReference type="PROSITE" id="PS50045"/>
    </source>
</evidence>
<evidence type="ECO:0000313" key="8">
    <source>
        <dbReference type="Proteomes" id="UP000599109"/>
    </source>
</evidence>
<dbReference type="AlphaFoldDB" id="A0A937CU53"/>
<dbReference type="Pfam" id="PF02954">
    <property type="entry name" value="HTH_8"/>
    <property type="match status" value="1"/>
</dbReference>
<dbReference type="SUPFAM" id="SSF52540">
    <property type="entry name" value="P-loop containing nucleoside triphosphate hydrolases"/>
    <property type="match status" value="1"/>
</dbReference>
<dbReference type="SMART" id="SM00382">
    <property type="entry name" value="AAA"/>
    <property type="match status" value="1"/>
</dbReference>
<dbReference type="InterPro" id="IPR058031">
    <property type="entry name" value="AAA_lid_NorR"/>
</dbReference>
<dbReference type="InterPro" id="IPR002197">
    <property type="entry name" value="HTH_Fis"/>
</dbReference>
<keyword evidence="8" id="KW-1185">Reference proteome</keyword>
<dbReference type="GO" id="GO:0006355">
    <property type="term" value="P:regulation of DNA-templated transcription"/>
    <property type="evidence" value="ECO:0007669"/>
    <property type="project" value="InterPro"/>
</dbReference>
<evidence type="ECO:0000256" key="5">
    <source>
        <dbReference type="ARBA" id="ARBA00023163"/>
    </source>
</evidence>
<dbReference type="InterPro" id="IPR025943">
    <property type="entry name" value="Sigma_54_int_dom_ATP-bd_2"/>
</dbReference>
<sequence length="342" mass="37116">MLPTIPATGPPRFIAQSRGMLRVLALIERMSRFEAPVLIAGETGTGKELAARAIHYGSARRDAAFVPVNCGAIPEALVETELFGCERGAFTDAKHSREGLVAAAEGGTLFLDEVDALPARAQVALLRYLQDRIYRPIGGIRELRSNVRLIAAASPRLHRLLQAGDFRDDLVFRLTVLELEMPPLREREGDAELLAEHFVARYARHYGVAPRTLDPLDRAWLRSYAWPGNVRELDNLVQRALLLSEGDGLRLRPDDASAHPAMAMAAAPAGAAAPGAPLCSYNEAREAALSSFEQQYLLRVMKAAGGNVTHAARLAGKERRALGKLLKKHGLTQFRVAAGPAA</sequence>
<dbReference type="RefSeq" id="WP_201674959.1">
    <property type="nucleotide sequence ID" value="NZ_JAEQNE010000003.1"/>
</dbReference>
<dbReference type="InterPro" id="IPR003593">
    <property type="entry name" value="AAA+_ATPase"/>
</dbReference>
<dbReference type="Gene3D" id="1.10.10.60">
    <property type="entry name" value="Homeodomain-like"/>
    <property type="match status" value="1"/>
</dbReference>
<dbReference type="InterPro" id="IPR002078">
    <property type="entry name" value="Sigma_54_int"/>
</dbReference>
<accession>A0A937CU53</accession>
<dbReference type="PROSITE" id="PS50045">
    <property type="entry name" value="SIGMA54_INTERACT_4"/>
    <property type="match status" value="1"/>
</dbReference>
<dbReference type="Gene3D" id="3.40.50.300">
    <property type="entry name" value="P-loop containing nucleotide triphosphate hydrolases"/>
    <property type="match status" value="1"/>
</dbReference>
<keyword evidence="4" id="KW-0238">DNA-binding</keyword>